<dbReference type="Proteomes" id="UP000243081">
    <property type="component" value="Unassembled WGS sequence"/>
</dbReference>
<dbReference type="OrthoDB" id="5383784at2759"/>
<sequence>MGMQGPLTAQALGRSPYDDVLEGEGQEDPRHPPQQYDQRGRPVNPDTKRINREIVRSHNEVMLVIGVAEPENPNKSPEAESQRRHDAHEEEIGRQLDSHARRAMEMVGLFGIHGLRQRILTYREYSRIPYWHLWQRKNEFSWKRDVIPGAAAGLFTNYIDRALFRAWLGDREKVVARRILLDVWSYFRTHLKYFASMQRLGLIPADRWLPRPSYFIPFTEDSPIPAPPPLEGFDSLSLLRWSGHVVVNAAPFLVWVMVLRVARDLQPEVWSQIFNRLPSTAFRGRRIPPPPAPLTPPPEEAPIPLPGEPIDEQLLEDAPLVLDGQEADTNARPTEHYEAHADSYLNREDDYATDEDENERVNTTLISFDVEATEASPDAPPGLWSAELRPSQALDARGDAQPVYLDTLLTQLPALLAANIFTDTSLRLMMAAYEATASRLMARCHRMRYGLPCDDIYAPNVLSELSWRAVTNLLGAELMHITISGEIWAIFTGLAQYFHMSDKEWKEAEAKKPEDEPADETAAPVPQNISN</sequence>
<dbReference type="AlphaFoldDB" id="A0A179IP60"/>
<feature type="region of interest" description="Disordered" evidence="1">
    <location>
        <begin position="1"/>
        <end position="48"/>
    </location>
</feature>
<keyword evidence="3" id="KW-1185">Reference proteome</keyword>
<gene>
    <name evidence="2" type="ORF">LLEC1_04420</name>
</gene>
<organism evidence="2 3">
    <name type="scientific">Cordyceps confragosa</name>
    <name type="common">Lecanicillium lecanii</name>
    <dbReference type="NCBI Taxonomy" id="2714763"/>
    <lineage>
        <taxon>Eukaryota</taxon>
        <taxon>Fungi</taxon>
        <taxon>Dikarya</taxon>
        <taxon>Ascomycota</taxon>
        <taxon>Pezizomycotina</taxon>
        <taxon>Sordariomycetes</taxon>
        <taxon>Hypocreomycetidae</taxon>
        <taxon>Hypocreales</taxon>
        <taxon>Cordycipitaceae</taxon>
        <taxon>Akanthomyces</taxon>
    </lineage>
</organism>
<dbReference type="OMA" id="YSHIPFW"/>
<evidence type="ECO:0000256" key="1">
    <source>
        <dbReference type="SAM" id="MobiDB-lite"/>
    </source>
</evidence>
<feature type="region of interest" description="Disordered" evidence="1">
    <location>
        <begin position="506"/>
        <end position="531"/>
    </location>
</feature>
<evidence type="ECO:0000313" key="3">
    <source>
        <dbReference type="Proteomes" id="UP000243081"/>
    </source>
</evidence>
<protein>
    <submittedName>
        <fullName evidence="2">Uncharacterized protein</fullName>
    </submittedName>
</protein>
<name>A0A179IP60_CORDF</name>
<dbReference type="EMBL" id="LUKN01000216">
    <property type="protein sequence ID" value="OAR04467.1"/>
    <property type="molecule type" value="Genomic_DNA"/>
</dbReference>
<evidence type="ECO:0000313" key="2">
    <source>
        <dbReference type="EMBL" id="OAR04467.1"/>
    </source>
</evidence>
<feature type="compositionally biased region" description="Basic and acidic residues" evidence="1">
    <location>
        <begin position="77"/>
        <end position="91"/>
    </location>
</feature>
<comment type="caution">
    <text evidence="2">The sequence shown here is derived from an EMBL/GenBank/DDBJ whole genome shotgun (WGS) entry which is preliminary data.</text>
</comment>
<reference evidence="2 3" key="1">
    <citation type="submission" date="2016-03" db="EMBL/GenBank/DDBJ databases">
        <title>Fine-scale spatial genetic structure of a fungal parasite of coffee scale insects.</title>
        <authorList>
            <person name="Jackson D."/>
            <person name="Zemenick K.A."/>
            <person name="Malloure B."/>
            <person name="Quandt C.A."/>
            <person name="James T.Y."/>
        </authorList>
    </citation>
    <scope>NUCLEOTIDE SEQUENCE [LARGE SCALE GENOMIC DNA]</scope>
    <source>
        <strain evidence="2 3">UM487</strain>
    </source>
</reference>
<feature type="region of interest" description="Disordered" evidence="1">
    <location>
        <begin position="66"/>
        <end position="91"/>
    </location>
</feature>
<proteinExistence type="predicted"/>
<accession>A0A179IP60</accession>
<feature type="compositionally biased region" description="Basic and acidic residues" evidence="1">
    <location>
        <begin position="506"/>
        <end position="515"/>
    </location>
</feature>